<evidence type="ECO:0000313" key="4">
    <source>
        <dbReference type="Proteomes" id="UP000503540"/>
    </source>
</evidence>
<organism evidence="3 4">
    <name type="scientific">Nocardia arthritidis</name>
    <dbReference type="NCBI Taxonomy" id="228602"/>
    <lineage>
        <taxon>Bacteria</taxon>
        <taxon>Bacillati</taxon>
        <taxon>Actinomycetota</taxon>
        <taxon>Actinomycetes</taxon>
        <taxon>Mycobacteriales</taxon>
        <taxon>Nocardiaceae</taxon>
        <taxon>Nocardia</taxon>
    </lineage>
</organism>
<feature type="compositionally biased region" description="Low complexity" evidence="1">
    <location>
        <begin position="74"/>
        <end position="86"/>
    </location>
</feature>
<feature type="transmembrane region" description="Helical" evidence="2">
    <location>
        <begin position="15"/>
        <end position="35"/>
    </location>
</feature>
<sequence>MDYRYLPRNPLPTGWLAAAMIVVVVGVSGAVGGWVSDIERHAKGTTVYSSDDSDESFRTRLPSTRTRALPAPSPAVAAPAETSAAAEPPPVSTADPVPARTVRTGAECSGGTINFTASPVRLANSPIDATVTGNLVGCRNTPSATATVRGDFTGAGNCLDVAGRVDGTFTWANGEISTVVGPWRVPGGAGAPQTNTVVITRGPGTGKQLLIDQGPVDGRSQVGHCLTAAGRNISLPINGIHVS</sequence>
<feature type="region of interest" description="Disordered" evidence="1">
    <location>
        <begin position="46"/>
        <end position="98"/>
    </location>
</feature>
<proteinExistence type="predicted"/>
<keyword evidence="2" id="KW-1133">Transmembrane helix</keyword>
<dbReference type="EMBL" id="CP046172">
    <property type="protein sequence ID" value="QIS14028.1"/>
    <property type="molecule type" value="Genomic_DNA"/>
</dbReference>
<reference evidence="3 4" key="1">
    <citation type="journal article" date="2019" name="ACS Chem. Biol.">
        <title>Identification and Mobilization of a Cryptic Antibiotic Biosynthesis Gene Locus from a Human-Pathogenic Nocardia Isolate.</title>
        <authorList>
            <person name="Herisse M."/>
            <person name="Ishida K."/>
            <person name="Porter J.L."/>
            <person name="Howden B."/>
            <person name="Hertweck C."/>
            <person name="Stinear T.P."/>
            <person name="Pidot S.J."/>
        </authorList>
    </citation>
    <scope>NUCLEOTIDE SEQUENCE [LARGE SCALE GENOMIC DNA]</scope>
    <source>
        <strain evidence="3 4">AUSMDU00012717</strain>
    </source>
</reference>
<dbReference type="Proteomes" id="UP000503540">
    <property type="component" value="Chromosome"/>
</dbReference>
<evidence type="ECO:0000313" key="3">
    <source>
        <dbReference type="EMBL" id="QIS14028.1"/>
    </source>
</evidence>
<protein>
    <submittedName>
        <fullName evidence="3">Uncharacterized protein</fullName>
    </submittedName>
</protein>
<dbReference type="KEGG" id="nah:F5544_30925"/>
<dbReference type="AlphaFoldDB" id="A0A6G9YLF1"/>
<evidence type="ECO:0000256" key="2">
    <source>
        <dbReference type="SAM" id="Phobius"/>
    </source>
</evidence>
<keyword evidence="2" id="KW-0812">Transmembrane</keyword>
<name>A0A6G9YLF1_9NOCA</name>
<gene>
    <name evidence="3" type="ORF">F5544_30925</name>
</gene>
<accession>A0A6G9YLF1</accession>
<evidence type="ECO:0000256" key="1">
    <source>
        <dbReference type="SAM" id="MobiDB-lite"/>
    </source>
</evidence>
<keyword evidence="4" id="KW-1185">Reference proteome</keyword>
<dbReference type="RefSeq" id="WP_167476488.1">
    <property type="nucleotide sequence ID" value="NZ_CP046172.1"/>
</dbReference>
<keyword evidence="2" id="KW-0472">Membrane</keyword>